<dbReference type="AlphaFoldDB" id="A0AAE0I6V4"/>
<dbReference type="InterPro" id="IPR001138">
    <property type="entry name" value="Zn2Cys6_DnaBD"/>
</dbReference>
<organism evidence="3 4">
    <name type="scientific">Apodospora peruviana</name>
    <dbReference type="NCBI Taxonomy" id="516989"/>
    <lineage>
        <taxon>Eukaryota</taxon>
        <taxon>Fungi</taxon>
        <taxon>Dikarya</taxon>
        <taxon>Ascomycota</taxon>
        <taxon>Pezizomycotina</taxon>
        <taxon>Sordariomycetes</taxon>
        <taxon>Sordariomycetidae</taxon>
        <taxon>Sordariales</taxon>
        <taxon>Lasiosphaeriaceae</taxon>
        <taxon>Apodospora</taxon>
    </lineage>
</organism>
<reference evidence="3" key="1">
    <citation type="journal article" date="2023" name="Mol. Phylogenet. Evol.">
        <title>Genome-scale phylogeny and comparative genomics of the fungal order Sordariales.</title>
        <authorList>
            <person name="Hensen N."/>
            <person name="Bonometti L."/>
            <person name="Westerberg I."/>
            <person name="Brannstrom I.O."/>
            <person name="Guillou S."/>
            <person name="Cros-Aarteil S."/>
            <person name="Calhoun S."/>
            <person name="Haridas S."/>
            <person name="Kuo A."/>
            <person name="Mondo S."/>
            <person name="Pangilinan J."/>
            <person name="Riley R."/>
            <person name="LaButti K."/>
            <person name="Andreopoulos B."/>
            <person name="Lipzen A."/>
            <person name="Chen C."/>
            <person name="Yan M."/>
            <person name="Daum C."/>
            <person name="Ng V."/>
            <person name="Clum A."/>
            <person name="Steindorff A."/>
            <person name="Ohm R.A."/>
            <person name="Martin F."/>
            <person name="Silar P."/>
            <person name="Natvig D.O."/>
            <person name="Lalanne C."/>
            <person name="Gautier V."/>
            <person name="Ament-Velasquez S.L."/>
            <person name="Kruys A."/>
            <person name="Hutchinson M.I."/>
            <person name="Powell A.J."/>
            <person name="Barry K."/>
            <person name="Miller A.N."/>
            <person name="Grigoriev I.V."/>
            <person name="Debuchy R."/>
            <person name="Gladieux P."/>
            <person name="Hiltunen Thoren M."/>
            <person name="Johannesson H."/>
        </authorList>
    </citation>
    <scope>NUCLEOTIDE SEQUENCE</scope>
    <source>
        <strain evidence="3">CBS 118394</strain>
    </source>
</reference>
<evidence type="ECO:0000313" key="3">
    <source>
        <dbReference type="EMBL" id="KAK3319455.1"/>
    </source>
</evidence>
<protein>
    <recommendedName>
        <fullName evidence="5">Zn(2)-C6 fungal-type domain-containing protein</fullName>
    </recommendedName>
</protein>
<dbReference type="EMBL" id="JAUEDM010000004">
    <property type="protein sequence ID" value="KAK3319455.1"/>
    <property type="molecule type" value="Genomic_DNA"/>
</dbReference>
<dbReference type="Proteomes" id="UP001283341">
    <property type="component" value="Unassembled WGS sequence"/>
</dbReference>
<dbReference type="CDD" id="cd00067">
    <property type="entry name" value="GAL4"/>
    <property type="match status" value="1"/>
</dbReference>
<evidence type="ECO:0008006" key="5">
    <source>
        <dbReference type="Google" id="ProtNLM"/>
    </source>
</evidence>
<sequence>MFGTWRVTPGGSDPTILGPKPNEQKACDSCRTKKLSGGCQRCESLRIVCTFLADTTKKKGATFVVNQQPEGSKKETAAAQSVRSYFQTLSPPPLGKRLASDALMDNNNRIELLERDQDDDEGADDIFLRFTESDSWDVSFSSTAGSSPYTPAPTDVDYDDEIDDKFNLLSSSSIHGGGGGLDSALDIHKQALLHGESIRLCQYCSSVRAEENAVLLLLLANRLVSLCSYMVTSLTTATCDAMACSSGHQSPIFPCEELFPLDIAVGGYRVDYGLEQAVVLRELVAFQLSPAVFVCQHFRGS</sequence>
<dbReference type="GO" id="GO:0000981">
    <property type="term" value="F:DNA-binding transcription factor activity, RNA polymerase II-specific"/>
    <property type="evidence" value="ECO:0007669"/>
    <property type="project" value="InterPro"/>
</dbReference>
<evidence type="ECO:0000313" key="4">
    <source>
        <dbReference type="Proteomes" id="UP001283341"/>
    </source>
</evidence>
<keyword evidence="4" id="KW-1185">Reference proteome</keyword>
<comment type="caution">
    <text evidence="3">The sequence shown here is derived from an EMBL/GenBank/DDBJ whole genome shotgun (WGS) entry which is preliminary data.</text>
</comment>
<dbReference type="GO" id="GO:0008270">
    <property type="term" value="F:zinc ion binding"/>
    <property type="evidence" value="ECO:0007669"/>
    <property type="project" value="InterPro"/>
</dbReference>
<evidence type="ECO:0000256" key="1">
    <source>
        <dbReference type="ARBA" id="ARBA00023242"/>
    </source>
</evidence>
<name>A0AAE0I6V4_9PEZI</name>
<evidence type="ECO:0000256" key="2">
    <source>
        <dbReference type="SAM" id="MobiDB-lite"/>
    </source>
</evidence>
<proteinExistence type="predicted"/>
<accession>A0AAE0I6V4</accession>
<keyword evidence="1" id="KW-0539">Nucleus</keyword>
<gene>
    <name evidence="3" type="ORF">B0H66DRAFT_624266</name>
</gene>
<reference evidence="3" key="2">
    <citation type="submission" date="2023-06" db="EMBL/GenBank/DDBJ databases">
        <authorList>
            <consortium name="Lawrence Berkeley National Laboratory"/>
            <person name="Haridas S."/>
            <person name="Hensen N."/>
            <person name="Bonometti L."/>
            <person name="Westerberg I."/>
            <person name="Brannstrom I.O."/>
            <person name="Guillou S."/>
            <person name="Cros-Aarteil S."/>
            <person name="Calhoun S."/>
            <person name="Kuo A."/>
            <person name="Mondo S."/>
            <person name="Pangilinan J."/>
            <person name="Riley R."/>
            <person name="Labutti K."/>
            <person name="Andreopoulos B."/>
            <person name="Lipzen A."/>
            <person name="Chen C."/>
            <person name="Yanf M."/>
            <person name="Daum C."/>
            <person name="Ng V."/>
            <person name="Clum A."/>
            <person name="Steindorff A."/>
            <person name="Ohm R."/>
            <person name="Martin F."/>
            <person name="Silar P."/>
            <person name="Natvig D."/>
            <person name="Lalanne C."/>
            <person name="Gautier V."/>
            <person name="Ament-Velasquez S.L."/>
            <person name="Kruys A."/>
            <person name="Hutchinson M.I."/>
            <person name="Powell A.J."/>
            <person name="Barry K."/>
            <person name="Miller A.N."/>
            <person name="Grigoriev I.V."/>
            <person name="Debuchy R."/>
            <person name="Gladieux P."/>
            <person name="Thoren M.H."/>
            <person name="Johannesson H."/>
        </authorList>
    </citation>
    <scope>NUCLEOTIDE SEQUENCE</scope>
    <source>
        <strain evidence="3">CBS 118394</strain>
    </source>
</reference>
<feature type="region of interest" description="Disordered" evidence="2">
    <location>
        <begin position="1"/>
        <end position="23"/>
    </location>
</feature>